<feature type="domain" description="Nudix hydrolase" evidence="3">
    <location>
        <begin position="209"/>
        <end position="350"/>
    </location>
</feature>
<dbReference type="EC" id="3.6.1.-" evidence="4"/>
<dbReference type="Proteomes" id="UP000549052">
    <property type="component" value="Unassembled WGS sequence"/>
</dbReference>
<dbReference type="Pfam" id="PF00293">
    <property type="entry name" value="NUDIX"/>
    <property type="match status" value="1"/>
</dbReference>
<keyword evidence="1 4" id="KW-0808">Transferase</keyword>
<dbReference type="GO" id="GO:0016787">
    <property type="term" value="F:hydrolase activity"/>
    <property type="evidence" value="ECO:0007669"/>
    <property type="project" value="UniProtKB-KW"/>
</dbReference>
<organism evidence="4 5">
    <name type="scientific">Phyllobacterium myrsinacearum</name>
    <dbReference type="NCBI Taxonomy" id="28101"/>
    <lineage>
        <taxon>Bacteria</taxon>
        <taxon>Pseudomonadati</taxon>
        <taxon>Pseudomonadota</taxon>
        <taxon>Alphaproteobacteria</taxon>
        <taxon>Hyphomicrobiales</taxon>
        <taxon>Phyllobacteriaceae</taxon>
        <taxon>Phyllobacterium</taxon>
    </lineage>
</organism>
<reference evidence="4 5" key="1">
    <citation type="submission" date="2020-07" db="EMBL/GenBank/DDBJ databases">
        <title>Genomic Encyclopedia of Type Strains, Phase IV (KMG-V): Genome sequencing to study the core and pangenomes of soil and plant-associated prokaryotes.</title>
        <authorList>
            <person name="Whitman W."/>
        </authorList>
    </citation>
    <scope>NUCLEOTIDE SEQUENCE [LARGE SCALE GENOMIC DNA]</scope>
    <source>
        <strain evidence="4 5">AN3</strain>
    </source>
</reference>
<keyword evidence="5" id="KW-1185">Reference proteome</keyword>
<name>A0A839EZ09_9HYPH</name>
<dbReference type="AlphaFoldDB" id="A0A839EZ09"/>
<dbReference type="EC" id="2.7.7.1" evidence="4"/>
<sequence>MSKYHFAVFIGRFQPLHIGHQHVIREALKQAERVIVLIGSSNIARDFANPFTFEERKEMIHRVFRHEMATERLIVEPLEDNLYNDSAWIASVQRTITDIILEYGNNHGFHTSGINDFKVALAGFGKDATGFYLKRFPEWESIQIGSQFGTFNASNIRAAYFQPLPLIPTRGLDDQVAGFLEEYMLTEEFKRRVYEQQYLIDYRKTYGKGPFLTADACVTQSGHVLLIRRGKEYGHGLLALPGGFVNENEQIRDASVRELKEETKISDRKGEIPPSMLASFITGSELFDHPKRSLRGRIVTTAYRFVLPDSKELFTVKGSDDAEHADWYRLGDLEPQVFFEDHWSILQKMIGF</sequence>
<dbReference type="SUPFAM" id="SSF52374">
    <property type="entry name" value="Nucleotidylyl transferase"/>
    <property type="match status" value="1"/>
</dbReference>
<dbReference type="Gene3D" id="3.90.79.10">
    <property type="entry name" value="Nucleoside Triphosphate Pyrophosphohydrolase"/>
    <property type="match status" value="1"/>
</dbReference>
<dbReference type="InterPro" id="IPR000086">
    <property type="entry name" value="NUDIX_hydrolase_dom"/>
</dbReference>
<evidence type="ECO:0000256" key="2">
    <source>
        <dbReference type="ARBA" id="ARBA00022695"/>
    </source>
</evidence>
<dbReference type="InterPro" id="IPR015797">
    <property type="entry name" value="NUDIX_hydrolase-like_dom_sf"/>
</dbReference>
<dbReference type="GO" id="GO:0000309">
    <property type="term" value="F:nicotinamide-nucleotide adenylyltransferase activity"/>
    <property type="evidence" value="ECO:0007669"/>
    <property type="project" value="UniProtKB-EC"/>
</dbReference>
<dbReference type="PROSITE" id="PS51462">
    <property type="entry name" value="NUDIX"/>
    <property type="match status" value="1"/>
</dbReference>
<dbReference type="EMBL" id="JACGXN010000016">
    <property type="protein sequence ID" value="MBA8881700.1"/>
    <property type="molecule type" value="Genomic_DNA"/>
</dbReference>
<evidence type="ECO:0000256" key="1">
    <source>
        <dbReference type="ARBA" id="ARBA00022679"/>
    </source>
</evidence>
<dbReference type="Pfam" id="PF01467">
    <property type="entry name" value="CTP_transf_like"/>
    <property type="match status" value="1"/>
</dbReference>
<dbReference type="RefSeq" id="WP_182552250.1">
    <property type="nucleotide sequence ID" value="NZ_JACGXN010000016.1"/>
</dbReference>
<protein>
    <submittedName>
        <fullName evidence="4">Bifunctional NMN adenylyltransferase/nudix hydrolase</fullName>
        <ecNumber evidence="4">2.7.7.1</ecNumber>
        <ecNumber evidence="4">3.6.1.-</ecNumber>
    </submittedName>
</protein>
<gene>
    <name evidence="4" type="ORF">FHW16_005445</name>
</gene>
<evidence type="ECO:0000313" key="4">
    <source>
        <dbReference type="EMBL" id="MBA8881700.1"/>
    </source>
</evidence>
<dbReference type="InterPro" id="IPR004821">
    <property type="entry name" value="Cyt_trans-like"/>
</dbReference>
<dbReference type="NCBIfam" id="TIGR00125">
    <property type="entry name" value="cyt_tran_rel"/>
    <property type="match status" value="1"/>
</dbReference>
<evidence type="ECO:0000313" key="5">
    <source>
        <dbReference type="Proteomes" id="UP000549052"/>
    </source>
</evidence>
<proteinExistence type="predicted"/>
<dbReference type="Gene3D" id="3.40.50.620">
    <property type="entry name" value="HUPs"/>
    <property type="match status" value="1"/>
</dbReference>
<keyword evidence="2 4" id="KW-0548">Nucleotidyltransferase</keyword>
<keyword evidence="4" id="KW-0378">Hydrolase</keyword>
<dbReference type="SUPFAM" id="SSF55811">
    <property type="entry name" value="Nudix"/>
    <property type="match status" value="1"/>
</dbReference>
<evidence type="ECO:0000259" key="3">
    <source>
        <dbReference type="PROSITE" id="PS51462"/>
    </source>
</evidence>
<comment type="caution">
    <text evidence="4">The sequence shown here is derived from an EMBL/GenBank/DDBJ whole genome shotgun (WGS) entry which is preliminary data.</text>
</comment>
<dbReference type="CDD" id="cd18873">
    <property type="entry name" value="NUDIX_NadM_like"/>
    <property type="match status" value="1"/>
</dbReference>
<dbReference type="PANTHER" id="PTHR21342">
    <property type="entry name" value="PHOSPHOPANTETHEINE ADENYLYLTRANSFERASE"/>
    <property type="match status" value="1"/>
</dbReference>
<accession>A0A839EZ09</accession>
<dbReference type="InterPro" id="IPR014729">
    <property type="entry name" value="Rossmann-like_a/b/a_fold"/>
</dbReference>
<dbReference type="PANTHER" id="PTHR21342:SF0">
    <property type="entry name" value="BIFUNCTIONAL NMN ADENYLYLTRANSFERASE_NUDIX HYDROLASE"/>
    <property type="match status" value="1"/>
</dbReference>